<name>A0A3B1CIT3_9ZZZZ</name>
<dbReference type="EMBL" id="UOGC01000035">
    <property type="protein sequence ID" value="VAX16667.1"/>
    <property type="molecule type" value="Genomic_DNA"/>
</dbReference>
<organism evidence="1">
    <name type="scientific">hydrothermal vent metagenome</name>
    <dbReference type="NCBI Taxonomy" id="652676"/>
    <lineage>
        <taxon>unclassified sequences</taxon>
        <taxon>metagenomes</taxon>
        <taxon>ecological metagenomes</taxon>
    </lineage>
</organism>
<dbReference type="CDD" id="cd12105">
    <property type="entry name" value="HmuY"/>
    <property type="match status" value="1"/>
</dbReference>
<sequence>MSAKELVITAPEGIVVGGDADEKYEYYNLVSGERIELTEDEARKSKAWHLAFKRSIVAVNGGPAGVGGIVGACIDPPVSVSREEFANMGDDDWQSKFGAVKAIPDNVKLVPEGIEPAILGWCVERDGLWTPPPAKGWKIRLADGKGYAKMRIQEIDEDGVTVTLQYAVQAEKGGALSEDRTIVMEPGESFSFASGELVEPSGLNWDLQHTGEKLLLNSPVNGDGIAGAIGSNKYGAIWAEITDPGDSIAYFMDEYGSLLRSPKWYRYNVDGTHKIHPNGAVYALRTTDGDFKVQIFEYSGVGNMKVRYEQV</sequence>
<proteinExistence type="predicted"/>
<gene>
    <name evidence="1" type="ORF">MNBD_NITROSPINAE01-1332</name>
</gene>
<reference evidence="1" key="1">
    <citation type="submission" date="2018-06" db="EMBL/GenBank/DDBJ databases">
        <authorList>
            <person name="Zhirakovskaya E."/>
        </authorList>
    </citation>
    <scope>NUCLEOTIDE SEQUENCE</scope>
</reference>
<evidence type="ECO:0000313" key="1">
    <source>
        <dbReference type="EMBL" id="VAX16667.1"/>
    </source>
</evidence>
<dbReference type="InterPro" id="IPR025921">
    <property type="entry name" value="HmuY"/>
</dbReference>
<dbReference type="AlphaFoldDB" id="A0A3B1CIT3"/>
<protein>
    <submittedName>
        <fullName evidence="1">Uncharacterized protein</fullName>
    </submittedName>
</protein>
<accession>A0A3B1CIT3</accession>